<sequence>MAPVPILDEKPSFQPIKDDGTSAPEVDEEILDLFETAMASLHPRNVEEKARSVAAHLRVLLPPSIEKKEYFLFNFWEILIAIARHVPSRHDGQALLVEVLKELNSPAMADGGSNPWKGLPDFSTSMRDNWIDPTFEAGDKEDQEYNYNEWLNLNSFNARLLGSGLVGWVSFAIWELRQGLEVEARPGEIADCRAAVASEWLIYAEPELLIRSSLALDLDEAERRSQRTGELFAGKPGLSLERWDFWKRRCVEIQKTVGETVVARLKQAFKTMVEAERDSMDR</sequence>
<comment type="caution">
    <text evidence="1">The sequence shown here is derived from an EMBL/GenBank/DDBJ whole genome shotgun (WGS) entry which is preliminary data.</text>
</comment>
<evidence type="ECO:0000313" key="2">
    <source>
        <dbReference type="Proteomes" id="UP001583177"/>
    </source>
</evidence>
<dbReference type="Pfam" id="PF12311">
    <property type="entry name" value="DUF3632"/>
    <property type="match status" value="1"/>
</dbReference>
<name>A0ABR3X9Q3_9PEZI</name>
<keyword evidence="2" id="KW-1185">Reference proteome</keyword>
<protein>
    <submittedName>
        <fullName evidence="1">Uncharacterized protein</fullName>
    </submittedName>
</protein>
<dbReference type="EMBL" id="JAWRVE010000028">
    <property type="protein sequence ID" value="KAL1872664.1"/>
    <property type="molecule type" value="Genomic_DNA"/>
</dbReference>
<organism evidence="1 2">
    <name type="scientific">Diaporthe australafricana</name>
    <dbReference type="NCBI Taxonomy" id="127596"/>
    <lineage>
        <taxon>Eukaryota</taxon>
        <taxon>Fungi</taxon>
        <taxon>Dikarya</taxon>
        <taxon>Ascomycota</taxon>
        <taxon>Pezizomycotina</taxon>
        <taxon>Sordariomycetes</taxon>
        <taxon>Sordariomycetidae</taxon>
        <taxon>Diaporthales</taxon>
        <taxon>Diaporthaceae</taxon>
        <taxon>Diaporthe</taxon>
    </lineage>
</organism>
<dbReference type="PANTHER" id="PTHR38797:SF4">
    <property type="entry name" value="NUCLEAR PORE COMPLEX PROTEIN NUP85"/>
    <property type="match status" value="1"/>
</dbReference>
<dbReference type="Proteomes" id="UP001583177">
    <property type="component" value="Unassembled WGS sequence"/>
</dbReference>
<dbReference type="InterPro" id="IPR022085">
    <property type="entry name" value="OpdG"/>
</dbReference>
<dbReference type="PANTHER" id="PTHR38797">
    <property type="entry name" value="NUCLEAR PORE COMPLEX PROTEIN NUP85-RELATED"/>
    <property type="match status" value="1"/>
</dbReference>
<evidence type="ECO:0000313" key="1">
    <source>
        <dbReference type="EMBL" id="KAL1872664.1"/>
    </source>
</evidence>
<reference evidence="1 2" key="1">
    <citation type="journal article" date="2024" name="IMA Fungus">
        <title>IMA Genome - F19 : A genome assembly and annotation guide to empower mycologists, including annotated draft genome sequences of Ceratocystis pirilliformis, Diaporthe australafricana, Fusarium ophioides, Paecilomyces lecythidis, and Sporothrix stenoceras.</title>
        <authorList>
            <person name="Aylward J."/>
            <person name="Wilson A.M."/>
            <person name="Visagie C.M."/>
            <person name="Spraker J."/>
            <person name="Barnes I."/>
            <person name="Buitendag C."/>
            <person name="Ceriani C."/>
            <person name="Del Mar Angel L."/>
            <person name="du Plessis D."/>
            <person name="Fuchs T."/>
            <person name="Gasser K."/>
            <person name="Kramer D."/>
            <person name="Li W."/>
            <person name="Munsamy K."/>
            <person name="Piso A."/>
            <person name="Price J.L."/>
            <person name="Sonnekus B."/>
            <person name="Thomas C."/>
            <person name="van der Nest A."/>
            <person name="van Dijk A."/>
            <person name="van Heerden A."/>
            <person name="van Vuuren N."/>
            <person name="Yilmaz N."/>
            <person name="Duong T.A."/>
            <person name="van der Merwe N.A."/>
            <person name="Wingfield M.J."/>
            <person name="Wingfield B.D."/>
        </authorList>
    </citation>
    <scope>NUCLEOTIDE SEQUENCE [LARGE SCALE GENOMIC DNA]</scope>
    <source>
        <strain evidence="1 2">CMW 18300</strain>
    </source>
</reference>
<proteinExistence type="predicted"/>
<dbReference type="InterPro" id="IPR053204">
    <property type="entry name" value="Oxopyrrolidines_Biosynth-assoc"/>
</dbReference>
<gene>
    <name evidence="1" type="ORF">Daus18300_004210</name>
</gene>
<accession>A0ABR3X9Q3</accession>